<dbReference type="Proteomes" id="UP000887576">
    <property type="component" value="Unplaced"/>
</dbReference>
<protein>
    <submittedName>
        <fullName evidence="2">Uncharacterized protein</fullName>
    </submittedName>
</protein>
<evidence type="ECO:0000313" key="1">
    <source>
        <dbReference type="Proteomes" id="UP000887576"/>
    </source>
</evidence>
<proteinExistence type="predicted"/>
<reference evidence="2" key="1">
    <citation type="submission" date="2022-11" db="UniProtKB">
        <authorList>
            <consortium name="WormBaseParasite"/>
        </authorList>
    </citation>
    <scope>IDENTIFICATION</scope>
</reference>
<accession>A0AC34RCR0</accession>
<organism evidence="1 2">
    <name type="scientific">Panagrolaimus sp. JU765</name>
    <dbReference type="NCBI Taxonomy" id="591449"/>
    <lineage>
        <taxon>Eukaryota</taxon>
        <taxon>Metazoa</taxon>
        <taxon>Ecdysozoa</taxon>
        <taxon>Nematoda</taxon>
        <taxon>Chromadorea</taxon>
        <taxon>Rhabditida</taxon>
        <taxon>Tylenchina</taxon>
        <taxon>Panagrolaimomorpha</taxon>
        <taxon>Panagrolaimoidea</taxon>
        <taxon>Panagrolaimidae</taxon>
        <taxon>Panagrolaimus</taxon>
    </lineage>
</organism>
<dbReference type="WBParaSite" id="JU765_v2.g5722.t1">
    <property type="protein sequence ID" value="JU765_v2.g5722.t1"/>
    <property type="gene ID" value="JU765_v2.g5722"/>
</dbReference>
<evidence type="ECO:0000313" key="2">
    <source>
        <dbReference type="WBParaSite" id="JU765_v2.g5722.t1"/>
    </source>
</evidence>
<name>A0AC34RCR0_9BILA</name>
<sequence length="88" mass="10471">MIADIERFQRMVRAVSKQSKLKYFLTSSLNIPAGWEKVLLNQTFGKRFKTVTFSLYDQHMIIHNDEDRKLLNDKPDFTVEIFTENDEE</sequence>